<reference evidence="4" key="1">
    <citation type="submission" date="2016-11" db="UniProtKB">
        <authorList>
            <consortium name="WormBaseParasite"/>
        </authorList>
    </citation>
    <scope>IDENTIFICATION</scope>
</reference>
<evidence type="ECO:0000256" key="2">
    <source>
        <dbReference type="SAM" id="MobiDB-lite"/>
    </source>
</evidence>
<dbReference type="WBParaSite" id="maker-uti_cns_0000658-snap-gene-0.6-mRNA-1">
    <property type="protein sequence ID" value="maker-uti_cns_0000658-snap-gene-0.6-mRNA-1"/>
    <property type="gene ID" value="maker-uti_cns_0000658-snap-gene-0.6"/>
</dbReference>
<name>A0A1I8G227_9PLAT</name>
<dbReference type="AlphaFoldDB" id="A0A1I8G227"/>
<evidence type="ECO:0000256" key="1">
    <source>
        <dbReference type="SAM" id="Coils"/>
    </source>
</evidence>
<accession>A0A1I8G227</accession>
<dbReference type="Proteomes" id="UP000095280">
    <property type="component" value="Unplaced"/>
</dbReference>
<feature type="compositionally biased region" description="Basic and acidic residues" evidence="2">
    <location>
        <begin position="160"/>
        <end position="180"/>
    </location>
</feature>
<proteinExistence type="predicted"/>
<keyword evidence="1" id="KW-0175">Coiled coil</keyword>
<evidence type="ECO:0000313" key="3">
    <source>
        <dbReference type="Proteomes" id="UP000095280"/>
    </source>
</evidence>
<feature type="coiled-coil region" evidence="1">
    <location>
        <begin position="366"/>
        <end position="470"/>
    </location>
</feature>
<keyword evidence="3" id="KW-1185">Reference proteome</keyword>
<sequence>MSRISSTYGKQANDRSVKSASKMYGGNYLTDSGKSLTLSGEQQLRGSQQLTKSGKSTKSSFADSIRTSTGALEQEYIKSLQQQVYLLELENNHLRSQAVKATELHPTMAAEAEKMLRELKALQAKVDALQLENFRKEGAAEVLHQKVNGLTQKLAQYEASHSEERERFDKDSAEARRERDMYQRDVGRLQMRLGELQEDFDHKLSDLKASETKVATLRGQLEAALDKLAAADSALTEERAQTARLEARVRVLEVELASTNTKGLERNIRELRDENLALKERLRREQSKAHEETLLRSKTFEETSALVKQNAALEQKVVELERQIEAERDKSHQWAGHASVESDELVRLREREKTLEYQVSSGVEEVAKLRLKVQQLTQQLNEASETKDAGTIDLTVARRRLEEAENSQASLSDQLSRLQRDKAELVAHVDSLQQELMKRESEKDGLARALDRAELRLNELQGEVTRLQQLQATRWSEVEKMADTLRSAAHSNSVLMPTVVILVGMATVFSIVGAMQHQFEDGPEESVDDLSTNMLSDEVLENGVDDSSIDEALDQRTKSSPCFRQSIYNRIASPEAKMAYRRTFGPCPTAAARNPSCFRMQQYLGFSRWADKAAYRKTHTQYC</sequence>
<protein>
    <submittedName>
        <fullName evidence="4">GOLGA2L5 domain-containing protein</fullName>
    </submittedName>
</protein>
<evidence type="ECO:0000313" key="4">
    <source>
        <dbReference type="WBParaSite" id="maker-uti_cns_0000658-snap-gene-0.6-mRNA-1"/>
    </source>
</evidence>
<organism evidence="3 4">
    <name type="scientific">Macrostomum lignano</name>
    <dbReference type="NCBI Taxonomy" id="282301"/>
    <lineage>
        <taxon>Eukaryota</taxon>
        <taxon>Metazoa</taxon>
        <taxon>Spiralia</taxon>
        <taxon>Lophotrochozoa</taxon>
        <taxon>Platyhelminthes</taxon>
        <taxon>Rhabditophora</taxon>
        <taxon>Macrostomorpha</taxon>
        <taxon>Macrostomida</taxon>
        <taxon>Macrostomidae</taxon>
        <taxon>Macrostomum</taxon>
    </lineage>
</organism>
<feature type="region of interest" description="Disordered" evidence="2">
    <location>
        <begin position="158"/>
        <end position="180"/>
    </location>
</feature>